<evidence type="ECO:0000313" key="2">
    <source>
        <dbReference type="EMBL" id="NYT27082.1"/>
    </source>
</evidence>
<dbReference type="PANTHER" id="PTHR43581:SF3">
    <property type="entry name" value="AAA+ ATPASE DOMAIN-CONTAINING PROTEIN"/>
    <property type="match status" value="1"/>
</dbReference>
<dbReference type="SUPFAM" id="SSF52540">
    <property type="entry name" value="P-loop containing nucleoside triphosphate hydrolases"/>
    <property type="match status" value="1"/>
</dbReference>
<dbReference type="InterPro" id="IPR003959">
    <property type="entry name" value="ATPase_AAA_core"/>
</dbReference>
<dbReference type="EMBL" id="JACCHT010000001">
    <property type="protein sequence ID" value="NYT27082.1"/>
    <property type="molecule type" value="Genomic_DNA"/>
</dbReference>
<keyword evidence="2" id="KW-0547">Nucleotide-binding</keyword>
<dbReference type="InterPro" id="IPR051396">
    <property type="entry name" value="Bact_Antivir_Def_Nuclease"/>
</dbReference>
<dbReference type="GO" id="GO:0016887">
    <property type="term" value="F:ATP hydrolysis activity"/>
    <property type="evidence" value="ECO:0007669"/>
    <property type="project" value="InterPro"/>
</dbReference>
<dbReference type="InterPro" id="IPR027417">
    <property type="entry name" value="P-loop_NTPase"/>
</dbReference>
<feature type="domain" description="ATPase AAA-type core" evidence="1">
    <location>
        <begin position="41"/>
        <end position="129"/>
    </location>
</feature>
<keyword evidence="2" id="KW-0067">ATP-binding</keyword>
<comment type="caution">
    <text evidence="2">The sequence shown here is derived from an EMBL/GenBank/DDBJ whole genome shotgun (WGS) entry which is preliminary data.</text>
</comment>
<gene>
    <name evidence="2" type="ORF">H0A76_03815</name>
</gene>
<accession>A0A853F098</accession>
<evidence type="ECO:0000313" key="3">
    <source>
        <dbReference type="Proteomes" id="UP000568751"/>
    </source>
</evidence>
<dbReference type="GO" id="GO:0005524">
    <property type="term" value="F:ATP binding"/>
    <property type="evidence" value="ECO:0007669"/>
    <property type="project" value="UniProtKB-KW"/>
</dbReference>
<evidence type="ECO:0000259" key="1">
    <source>
        <dbReference type="Pfam" id="PF13304"/>
    </source>
</evidence>
<dbReference type="PANTHER" id="PTHR43581">
    <property type="entry name" value="ATP/GTP PHOSPHATASE"/>
    <property type="match status" value="1"/>
</dbReference>
<sequence>MKTLEDLNKLYQSLKIILTKIDFNSALESVERLKDEIEVSVNSKLEEGGYEPVVIYKHLAREYSSGEKFVLNLIATLLIKKPLVVFLDEAEHSLHPTVQLEFLNFLKLLKITFNLDTQFFISSHSPYIIQSAVNSEIKTISLEESGNKKISVETLNWNGAEPKVSFSKLNYKIFDIPSNEYHSELFERIREISGSKSIDGTNNYLKDHFKLKMVDNTKETLPVYVRNYIHHPDERSRSLDVEKLRNSICLLEKILV</sequence>
<organism evidence="2 3">
    <name type="scientific">Candidatus Thiodubiliella endoseptemdiera</name>
    <dbReference type="NCBI Taxonomy" id="2738886"/>
    <lineage>
        <taxon>Bacteria</taxon>
        <taxon>Pseudomonadati</taxon>
        <taxon>Pseudomonadota</taxon>
        <taxon>Gammaproteobacteria</taxon>
        <taxon>Candidatus Pseudothioglobaceae</taxon>
        <taxon>Candidatus Thiodubiliella</taxon>
    </lineage>
</organism>
<dbReference type="AlphaFoldDB" id="A0A853F098"/>
<reference evidence="2 3" key="1">
    <citation type="submission" date="2020-05" db="EMBL/GenBank/DDBJ databases">
        <title>Horizontal transmission and recombination maintain forever young bacterial symbiont genomes.</title>
        <authorList>
            <person name="Russell S.L."/>
            <person name="Pepper-Tunick E."/>
            <person name="Svedberg J."/>
            <person name="Byrne A."/>
            <person name="Ruelas Castillo J."/>
            <person name="Vollmers C."/>
            <person name="Beinart R.A."/>
            <person name="Corbett-Detig R."/>
        </authorList>
    </citation>
    <scope>NUCLEOTIDE SEQUENCE [LARGE SCALE GENOMIC DNA]</scope>
    <source>
        <strain evidence="2">455</strain>
    </source>
</reference>
<protein>
    <submittedName>
        <fullName evidence="2">ATP-binding protein</fullName>
    </submittedName>
</protein>
<dbReference type="Gene3D" id="3.40.50.300">
    <property type="entry name" value="P-loop containing nucleotide triphosphate hydrolases"/>
    <property type="match status" value="1"/>
</dbReference>
<proteinExistence type="predicted"/>
<dbReference type="Proteomes" id="UP000568751">
    <property type="component" value="Unassembled WGS sequence"/>
</dbReference>
<dbReference type="Pfam" id="PF13304">
    <property type="entry name" value="AAA_21"/>
    <property type="match status" value="1"/>
</dbReference>
<name>A0A853F098_9GAMM</name>